<dbReference type="Proteomes" id="UP000289691">
    <property type="component" value="Unassembled WGS sequence"/>
</dbReference>
<keyword evidence="1" id="KW-1133">Transmembrane helix</keyword>
<comment type="caution">
    <text evidence="2">The sequence shown here is derived from an EMBL/GenBank/DDBJ whole genome shotgun (WGS) entry which is preliminary data.</text>
</comment>
<dbReference type="AlphaFoldDB" id="A0A498L084"/>
<protein>
    <submittedName>
        <fullName evidence="2">Uncharacterized protein</fullName>
    </submittedName>
</protein>
<reference evidence="2 3" key="1">
    <citation type="submission" date="2019-01" db="EMBL/GenBank/DDBJ databases">
        <title>Halorientalis sp. F13-25 a new haloarchaeum isolated from hypersaline water.</title>
        <authorList>
            <person name="Ana D.-V."/>
            <person name="Cristina S.-P."/>
            <person name="Antonio V."/>
        </authorList>
    </citation>
    <scope>NUCLEOTIDE SEQUENCE [LARGE SCALE GENOMIC DNA]</scope>
    <source>
        <strain evidence="2 3">F13-25</strain>
    </source>
</reference>
<dbReference type="EMBL" id="RDFA01000001">
    <property type="protein sequence ID" value="RXK51457.1"/>
    <property type="molecule type" value="Genomic_DNA"/>
</dbReference>
<evidence type="ECO:0000256" key="1">
    <source>
        <dbReference type="SAM" id="Phobius"/>
    </source>
</evidence>
<dbReference type="OrthoDB" id="382560at2157"/>
<accession>A0A498L084</accession>
<keyword evidence="3" id="KW-1185">Reference proteome</keyword>
<proteinExistence type="predicted"/>
<name>A0A498L084_9EURY</name>
<dbReference type="RefSeq" id="WP_129067322.1">
    <property type="nucleotide sequence ID" value="NZ_RDFA01000001.1"/>
</dbReference>
<gene>
    <name evidence="2" type="ORF">EAF64_02130</name>
</gene>
<organism evidence="2 3">
    <name type="scientific">Halorientalis pallida</name>
    <dbReference type="NCBI Taxonomy" id="2479928"/>
    <lineage>
        <taxon>Archaea</taxon>
        <taxon>Methanobacteriati</taxon>
        <taxon>Methanobacteriota</taxon>
        <taxon>Stenosarchaea group</taxon>
        <taxon>Halobacteria</taxon>
        <taxon>Halobacteriales</taxon>
        <taxon>Haloarculaceae</taxon>
        <taxon>Halorientalis</taxon>
    </lineage>
</organism>
<evidence type="ECO:0000313" key="3">
    <source>
        <dbReference type="Proteomes" id="UP000289691"/>
    </source>
</evidence>
<keyword evidence="1" id="KW-0812">Transmembrane</keyword>
<evidence type="ECO:0000313" key="2">
    <source>
        <dbReference type="EMBL" id="RXK51457.1"/>
    </source>
</evidence>
<sequence>MIFLTILLPLSTIVVTMPFSSRLFAAVLPTANDLVSIVLLGGVLFPAVLGAAGGYLTAVDLERQGQPIR</sequence>
<keyword evidence="1" id="KW-0472">Membrane</keyword>
<feature type="transmembrane region" description="Helical" evidence="1">
    <location>
        <begin position="35"/>
        <end position="59"/>
    </location>
</feature>